<feature type="domain" description="Nucleoside transporter/FeoB GTPase Gate" evidence="15">
    <location>
        <begin position="272"/>
        <end position="393"/>
    </location>
</feature>
<evidence type="ECO:0000256" key="12">
    <source>
        <dbReference type="NCBIfam" id="TIGR00437"/>
    </source>
</evidence>
<keyword evidence="5 13" id="KW-0812">Transmembrane</keyword>
<evidence type="ECO:0000256" key="7">
    <source>
        <dbReference type="ARBA" id="ARBA00022989"/>
    </source>
</evidence>
<dbReference type="GO" id="GO:0015093">
    <property type="term" value="F:ferrous iron transmembrane transporter activity"/>
    <property type="evidence" value="ECO:0007669"/>
    <property type="project" value="UniProtKB-UniRule"/>
</dbReference>
<organism evidence="16 17">
    <name type="scientific">Candidatus Syntropharchaeum caldarium</name>
    <dbReference type="NCBI Taxonomy" id="1838285"/>
    <lineage>
        <taxon>Archaea</taxon>
        <taxon>Methanobacteriati</taxon>
        <taxon>Methanobacteriota</taxon>
        <taxon>Stenosarchaea group</taxon>
        <taxon>Methanomicrobia</taxon>
        <taxon>Methanosarcinales</taxon>
        <taxon>ANME-2 cluster</taxon>
        <taxon>Candidatus Syntropharchaeum</taxon>
    </lineage>
</organism>
<evidence type="ECO:0000256" key="11">
    <source>
        <dbReference type="ARBA" id="ARBA00023136"/>
    </source>
</evidence>
<dbReference type="Proteomes" id="UP000186940">
    <property type="component" value="Unassembled WGS sequence"/>
</dbReference>
<feature type="transmembrane region" description="Helical" evidence="13">
    <location>
        <begin position="340"/>
        <end position="361"/>
    </location>
</feature>
<dbReference type="NCBIfam" id="TIGR00437">
    <property type="entry name" value="feoB"/>
    <property type="match status" value="1"/>
</dbReference>
<feature type="transmembrane region" description="Helical" evidence="13">
    <location>
        <begin position="314"/>
        <end position="333"/>
    </location>
</feature>
<evidence type="ECO:0000256" key="8">
    <source>
        <dbReference type="ARBA" id="ARBA00023004"/>
    </source>
</evidence>
<feature type="transmembrane region" description="Helical" evidence="13">
    <location>
        <begin position="105"/>
        <end position="125"/>
    </location>
</feature>
<feature type="transmembrane region" description="Helical" evidence="13">
    <location>
        <begin position="48"/>
        <end position="66"/>
    </location>
</feature>
<feature type="transmembrane region" description="Helical" evidence="13">
    <location>
        <begin position="145"/>
        <end position="167"/>
    </location>
</feature>
<dbReference type="PATRIC" id="fig|1838285.3.peg.1269"/>
<evidence type="ECO:0000256" key="1">
    <source>
        <dbReference type="ARBA" id="ARBA00004651"/>
    </source>
</evidence>
<protein>
    <recommendedName>
        <fullName evidence="12">Ferrous iron transport protein B</fullName>
    </recommendedName>
</protein>
<feature type="domain" description="Ferrous iron transport protein B C-terminal" evidence="14">
    <location>
        <begin position="213"/>
        <end position="267"/>
    </location>
</feature>
<dbReference type="InterPro" id="IPR003373">
    <property type="entry name" value="Fe2_transport_prot-B"/>
</dbReference>
<dbReference type="AlphaFoldDB" id="A0A1F2P9V7"/>
<evidence type="ECO:0000256" key="2">
    <source>
        <dbReference type="ARBA" id="ARBA00022448"/>
    </source>
</evidence>
<keyword evidence="10" id="KW-0342">GTP-binding</keyword>
<feature type="transmembrane region" description="Helical" evidence="13">
    <location>
        <begin position="367"/>
        <end position="386"/>
    </location>
</feature>
<feature type="transmembrane region" description="Helical" evidence="13">
    <location>
        <begin position="398"/>
        <end position="421"/>
    </location>
</feature>
<dbReference type="PANTHER" id="PTHR43185">
    <property type="entry name" value="FERROUS IRON TRANSPORT PROTEIN B"/>
    <property type="match status" value="1"/>
</dbReference>
<name>A0A1F2P9V7_9EURY</name>
<comment type="caution">
    <text evidence="16">The sequence shown here is derived from an EMBL/GenBank/DDBJ whole genome shotgun (WGS) entry which is preliminary data.</text>
</comment>
<evidence type="ECO:0000313" key="16">
    <source>
        <dbReference type="EMBL" id="OFV67874.1"/>
    </source>
</evidence>
<reference evidence="16" key="1">
    <citation type="submission" date="2016-05" db="EMBL/GenBank/DDBJ databases">
        <title>Microbial consortia oxidize butane by reversing methanogenesis.</title>
        <authorList>
            <person name="Laso-Perez R."/>
            <person name="Richter M."/>
            <person name="Wegener G."/>
            <person name="Musat F."/>
        </authorList>
    </citation>
    <scope>NUCLEOTIDE SEQUENCE [LARGE SCALE GENOMIC DNA]</scope>
    <source>
        <strain evidence="16">BOX2</strain>
    </source>
</reference>
<dbReference type="EMBL" id="LYOS01000003">
    <property type="protein sequence ID" value="OFV67874.1"/>
    <property type="molecule type" value="Genomic_DNA"/>
</dbReference>
<dbReference type="InterPro" id="IPR050860">
    <property type="entry name" value="FeoB_GTPase"/>
</dbReference>
<evidence type="ECO:0000256" key="5">
    <source>
        <dbReference type="ARBA" id="ARBA00022692"/>
    </source>
</evidence>
<dbReference type="GO" id="GO:0005886">
    <property type="term" value="C:plasma membrane"/>
    <property type="evidence" value="ECO:0007669"/>
    <property type="project" value="UniProtKB-SubCell"/>
</dbReference>
<sequence length="425" mass="46763">MVEMNADTFAEERYRAIDRILHASLAGRRDHALTTSDLLDRVFLHKRLGIPVFLTLMWATFQFAFTVSEPFMVMLERIFGWLGGLLGEPTTPLISLWADGICGGLGFVLVFIFPIMFLFIALAILEDSGYLPRAAFVMDRLMYRIGLHGRSFIPMLMGFGCNLPAIMATRSIGDEKDRLITILINPLMSCGARLPVYVLIAGALFGTYAGSAIFSMYVLGIVLAILMALLFRRFIRGLRGKPAPFIMELPPYARPAIKSVLLYMWSRAVVFLKKAGTILLGGALVLWFMASFPWGREIESSYAGMLGHTLEPLLAPLGFDWMAAIALFFGFLAKEIVVETFGILYGVGGEDAITGAVAAHMTPVTGLAFMAFTLIYLPCLATLGIVRAETGSWKWTGFMVLYQLVLAYIVAGIIVLTGNFITGVL</sequence>
<accession>A0A1F2P9V7</accession>
<evidence type="ECO:0000259" key="14">
    <source>
        <dbReference type="Pfam" id="PF07664"/>
    </source>
</evidence>
<feature type="transmembrane region" description="Helical" evidence="13">
    <location>
        <begin position="211"/>
        <end position="231"/>
    </location>
</feature>
<comment type="subcellular location">
    <subcellularLocation>
        <location evidence="1">Cell membrane</location>
        <topology evidence="1">Multi-pass membrane protein</topology>
    </subcellularLocation>
</comment>
<evidence type="ECO:0000259" key="15">
    <source>
        <dbReference type="Pfam" id="PF07670"/>
    </source>
</evidence>
<evidence type="ECO:0000313" key="17">
    <source>
        <dbReference type="Proteomes" id="UP000186940"/>
    </source>
</evidence>
<dbReference type="InterPro" id="IPR011642">
    <property type="entry name" value="Gate_dom"/>
</dbReference>
<proteinExistence type="predicted"/>
<keyword evidence="8" id="KW-0408">Iron</keyword>
<dbReference type="InterPro" id="IPR011640">
    <property type="entry name" value="Fe2_transport_prot_B_C"/>
</dbReference>
<feature type="domain" description="Nucleoside transporter/FeoB GTPase Gate" evidence="15">
    <location>
        <begin position="109"/>
        <end position="203"/>
    </location>
</feature>
<evidence type="ECO:0000256" key="4">
    <source>
        <dbReference type="ARBA" id="ARBA00022496"/>
    </source>
</evidence>
<dbReference type="PANTHER" id="PTHR43185:SF1">
    <property type="entry name" value="FE(2+) TRANSPORTER FEOB"/>
    <property type="match status" value="1"/>
</dbReference>
<keyword evidence="2" id="KW-0813">Transport</keyword>
<dbReference type="GO" id="GO:0005525">
    <property type="term" value="F:GTP binding"/>
    <property type="evidence" value="ECO:0007669"/>
    <property type="project" value="UniProtKB-KW"/>
</dbReference>
<keyword evidence="17" id="KW-1185">Reference proteome</keyword>
<keyword evidence="4" id="KW-0410">Iron transport</keyword>
<feature type="transmembrane region" description="Helical" evidence="13">
    <location>
        <begin position="275"/>
        <end position="294"/>
    </location>
</feature>
<evidence type="ECO:0000256" key="10">
    <source>
        <dbReference type="ARBA" id="ARBA00023134"/>
    </source>
</evidence>
<evidence type="ECO:0000256" key="9">
    <source>
        <dbReference type="ARBA" id="ARBA00023065"/>
    </source>
</evidence>
<evidence type="ECO:0000256" key="13">
    <source>
        <dbReference type="SAM" id="Phobius"/>
    </source>
</evidence>
<gene>
    <name evidence="16" type="ORF">SCAL_001249</name>
</gene>
<dbReference type="Pfam" id="PF07670">
    <property type="entry name" value="Gate"/>
    <property type="match status" value="2"/>
</dbReference>
<keyword evidence="9" id="KW-0406">Ion transport</keyword>
<dbReference type="STRING" id="1838285.SCAL_001249"/>
<evidence type="ECO:0000256" key="6">
    <source>
        <dbReference type="ARBA" id="ARBA00022741"/>
    </source>
</evidence>
<keyword evidence="3" id="KW-1003">Cell membrane</keyword>
<keyword evidence="7 13" id="KW-1133">Transmembrane helix</keyword>
<dbReference type="Pfam" id="PF07664">
    <property type="entry name" value="FeoB_C"/>
    <property type="match status" value="1"/>
</dbReference>
<evidence type="ECO:0000256" key="3">
    <source>
        <dbReference type="ARBA" id="ARBA00022475"/>
    </source>
</evidence>
<keyword evidence="6" id="KW-0547">Nucleotide-binding</keyword>
<keyword evidence="11 13" id="KW-0472">Membrane</keyword>